<comment type="caution">
    <text evidence="6">The sequence shown here is derived from an EMBL/GenBank/DDBJ whole genome shotgun (WGS) entry which is preliminary data.</text>
</comment>
<dbReference type="GO" id="GO:0032259">
    <property type="term" value="P:methylation"/>
    <property type="evidence" value="ECO:0007669"/>
    <property type="project" value="UniProtKB-KW"/>
</dbReference>
<dbReference type="RefSeq" id="WP_177027395.1">
    <property type="nucleotide sequence ID" value="NZ_JACAQR010000061.1"/>
</dbReference>
<name>A0AAJ3HB22_9PSED</name>
<dbReference type="InterPro" id="IPR029063">
    <property type="entry name" value="SAM-dependent_MTases_sf"/>
</dbReference>
<dbReference type="GO" id="GO:0008170">
    <property type="term" value="F:N-methyltransferase activity"/>
    <property type="evidence" value="ECO:0007669"/>
    <property type="project" value="InterPro"/>
</dbReference>
<keyword evidence="2" id="KW-0489">Methyltransferase</keyword>
<dbReference type="AlphaFoldDB" id="A0AAJ3HB22"/>
<evidence type="ECO:0000256" key="2">
    <source>
        <dbReference type="ARBA" id="ARBA00022603"/>
    </source>
</evidence>
<dbReference type="InterPro" id="IPR001091">
    <property type="entry name" value="RM_Methyltransferase"/>
</dbReference>
<accession>A0AAJ3HB22</accession>
<sequence length="316" mass="35235">MTYILHNADTFEWLKSVEPNSFHGVLTDPPFGIVEFTPKEVDKLRNGNKGGVWRIPPKIGGSERAPLPRFTTLTLTEREHVRTYFREFGELLYPALVPGAHVVVAGTPMLQYLVQDGMASAGFEVRGSIMRMYRGFRGGDRPKLAESEFPEVCVTPRGNYEPWMLFRKPISERTVADNLRKWGVGALRRMNVDSPFPDLIQSGKTPAAEVKVGDHPTMKPQHLLRILARTLLPLGKGVILEPFAGSGSSIAACEAIGYDSVGVELDSHHFQKMDKNIHILSNLYPGFKGDALELKSSDVDYKTKNKKIELLQGSFL</sequence>
<evidence type="ECO:0000313" key="6">
    <source>
        <dbReference type="EMBL" id="NWD45779.1"/>
    </source>
</evidence>
<evidence type="ECO:0000256" key="1">
    <source>
        <dbReference type="ARBA" id="ARBA00006594"/>
    </source>
</evidence>
<dbReference type="PRINTS" id="PR00508">
    <property type="entry name" value="S21N4MTFRASE"/>
</dbReference>
<comment type="similarity">
    <text evidence="1 4">Belongs to the N(4)/N(6)-methyltransferase family.</text>
</comment>
<dbReference type="Proteomes" id="UP000546584">
    <property type="component" value="Unassembled WGS sequence"/>
</dbReference>
<dbReference type="EMBL" id="JACAQR010000061">
    <property type="protein sequence ID" value="NWD45779.1"/>
    <property type="molecule type" value="Genomic_DNA"/>
</dbReference>
<evidence type="ECO:0000256" key="3">
    <source>
        <dbReference type="ARBA" id="ARBA00022679"/>
    </source>
</evidence>
<dbReference type="InterPro" id="IPR002941">
    <property type="entry name" value="DNA_methylase_N4/N6"/>
</dbReference>
<dbReference type="InterPro" id="IPR002052">
    <property type="entry name" value="DNA_methylase_N6_adenine_CS"/>
</dbReference>
<dbReference type="PROSITE" id="PS00092">
    <property type="entry name" value="N6_MTASE"/>
    <property type="match status" value="1"/>
</dbReference>
<dbReference type="SUPFAM" id="SSF53335">
    <property type="entry name" value="S-adenosyl-L-methionine-dependent methyltransferases"/>
    <property type="match status" value="1"/>
</dbReference>
<dbReference type="Pfam" id="PF01555">
    <property type="entry name" value="N6_N4_Mtase"/>
    <property type="match status" value="1"/>
</dbReference>
<protein>
    <recommendedName>
        <fullName evidence="4">Methyltransferase</fullName>
        <ecNumber evidence="4">2.1.1.-</ecNumber>
    </recommendedName>
</protein>
<reference evidence="6 7" key="1">
    <citation type="submission" date="2020-04" db="EMBL/GenBank/DDBJ databases">
        <title>Molecular characterization of pseudomonads from Agaricus bisporus reveal novel blotch 2 pathogens in Western Europe.</title>
        <authorList>
            <person name="Taparia T."/>
            <person name="Krijger M."/>
            <person name="Haynes E."/>
            <person name="Elpinstone J.G."/>
            <person name="Noble R."/>
            <person name="Van Der Wolf J."/>
        </authorList>
    </citation>
    <scope>NUCLEOTIDE SEQUENCE [LARGE SCALE GENOMIC DNA]</scope>
    <source>
        <strain evidence="6 7">IPO3753</strain>
    </source>
</reference>
<dbReference type="Gene3D" id="3.40.50.150">
    <property type="entry name" value="Vaccinia Virus protein VP39"/>
    <property type="match status" value="1"/>
</dbReference>
<dbReference type="EC" id="2.1.1.-" evidence="4"/>
<keyword evidence="3" id="KW-0808">Transferase</keyword>
<feature type="domain" description="DNA methylase N-4/N-6" evidence="5">
    <location>
        <begin position="23"/>
        <end position="271"/>
    </location>
</feature>
<evidence type="ECO:0000256" key="4">
    <source>
        <dbReference type="RuleBase" id="RU362026"/>
    </source>
</evidence>
<organism evidence="6 7">
    <name type="scientific">Pseudomonas yamanorum</name>
    <dbReference type="NCBI Taxonomy" id="515393"/>
    <lineage>
        <taxon>Bacteria</taxon>
        <taxon>Pseudomonadati</taxon>
        <taxon>Pseudomonadota</taxon>
        <taxon>Gammaproteobacteria</taxon>
        <taxon>Pseudomonadales</taxon>
        <taxon>Pseudomonadaceae</taxon>
        <taxon>Pseudomonas</taxon>
    </lineage>
</organism>
<dbReference type="GO" id="GO:0003677">
    <property type="term" value="F:DNA binding"/>
    <property type="evidence" value="ECO:0007669"/>
    <property type="project" value="InterPro"/>
</dbReference>
<evidence type="ECO:0000259" key="5">
    <source>
        <dbReference type="Pfam" id="PF01555"/>
    </source>
</evidence>
<proteinExistence type="inferred from homology"/>
<gene>
    <name evidence="6" type="ORF">HX826_28240</name>
</gene>
<evidence type="ECO:0000313" key="7">
    <source>
        <dbReference type="Proteomes" id="UP000546584"/>
    </source>
</evidence>